<dbReference type="InterPro" id="IPR029787">
    <property type="entry name" value="Nucleotide_cyclase"/>
</dbReference>
<dbReference type="PROSITE" id="PS50887">
    <property type="entry name" value="GGDEF"/>
    <property type="match status" value="1"/>
</dbReference>
<evidence type="ECO:0000313" key="5">
    <source>
        <dbReference type="Proteomes" id="UP000242219"/>
    </source>
</evidence>
<dbReference type="NCBIfam" id="TIGR00254">
    <property type="entry name" value="GGDEF"/>
    <property type="match status" value="1"/>
</dbReference>
<evidence type="ECO:0000313" key="4">
    <source>
        <dbReference type="EMBL" id="OQD45781.1"/>
    </source>
</evidence>
<reference evidence="4 5" key="1">
    <citation type="journal article" date="2016" name="Genome Announc.">
        <title>Draft Genome Sequence of the Anaerobic Ammonium-Oxidizing Bacterium 'Candidatus Brocadia sp. 40'.</title>
        <authorList>
            <person name="Ali M."/>
            <person name="Haroon M.F."/>
            <person name="Narita Y."/>
            <person name="Zhang L."/>
            <person name="Rangel Shaw D."/>
            <person name="Okabe S."/>
            <person name="Saikaly P.E."/>
        </authorList>
    </citation>
    <scope>NUCLEOTIDE SEQUENCE [LARGE SCALE GENOMIC DNA]</scope>
    <source>
        <strain evidence="4 5">40</strain>
    </source>
</reference>
<dbReference type="InterPro" id="IPR000160">
    <property type="entry name" value="GGDEF_dom"/>
</dbReference>
<dbReference type="EMBL" id="MJUW02000074">
    <property type="protein sequence ID" value="OQD45781.1"/>
    <property type="molecule type" value="Genomic_DNA"/>
</dbReference>
<dbReference type="RefSeq" id="WP_070067025.1">
    <property type="nucleotide sequence ID" value="NZ_MJUW02000074.1"/>
</dbReference>
<organism evidence="4 5">
    <name type="scientific">Candidatus Brocadia sapporoensis</name>
    <dbReference type="NCBI Taxonomy" id="392547"/>
    <lineage>
        <taxon>Bacteria</taxon>
        <taxon>Pseudomonadati</taxon>
        <taxon>Planctomycetota</taxon>
        <taxon>Candidatus Brocadiia</taxon>
        <taxon>Candidatus Brocadiales</taxon>
        <taxon>Candidatus Brocadiaceae</taxon>
        <taxon>Candidatus Brocadia</taxon>
    </lineage>
</organism>
<dbReference type="GO" id="GO:0052621">
    <property type="term" value="F:diguanylate cyclase activity"/>
    <property type="evidence" value="ECO:0007669"/>
    <property type="project" value="UniProtKB-EC"/>
</dbReference>
<accession>A0A1V6M060</accession>
<dbReference type="EC" id="2.7.7.65" evidence="1"/>
<feature type="domain" description="GGDEF" evidence="3">
    <location>
        <begin position="1"/>
        <end position="103"/>
    </location>
</feature>
<gene>
    <name evidence="4" type="ORF">BIY37_06545</name>
</gene>
<dbReference type="InterPro" id="IPR043128">
    <property type="entry name" value="Rev_trsase/Diguanyl_cyclase"/>
</dbReference>
<comment type="catalytic activity">
    <reaction evidence="2">
        <text>2 GTP = 3',3'-c-di-GMP + 2 diphosphate</text>
        <dbReference type="Rhea" id="RHEA:24898"/>
        <dbReference type="ChEBI" id="CHEBI:33019"/>
        <dbReference type="ChEBI" id="CHEBI:37565"/>
        <dbReference type="ChEBI" id="CHEBI:58805"/>
        <dbReference type="EC" id="2.7.7.65"/>
    </reaction>
</comment>
<dbReference type="PANTHER" id="PTHR45138">
    <property type="entry name" value="REGULATORY COMPONENTS OF SENSORY TRANSDUCTION SYSTEM"/>
    <property type="match status" value="1"/>
</dbReference>
<name>A0A1V6M060_9BACT</name>
<comment type="caution">
    <text evidence="4">The sequence shown here is derived from an EMBL/GenBank/DDBJ whole genome shotgun (WGS) entry which is preliminary data.</text>
</comment>
<sequence>MPWRKPAWLINNTEGGDEALEVVSVVLNANMRGADRLYQYGGEGFRAILPQTGIDGARIVATKMVERIRDADFQRSKSPCQVITLSAGACSFCHSDDVTSGKI</sequence>
<evidence type="ECO:0000256" key="1">
    <source>
        <dbReference type="ARBA" id="ARBA00012528"/>
    </source>
</evidence>
<dbReference type="AlphaFoldDB" id="A0A1V6M060"/>
<keyword evidence="5" id="KW-1185">Reference proteome</keyword>
<dbReference type="SUPFAM" id="SSF55073">
    <property type="entry name" value="Nucleotide cyclase"/>
    <property type="match status" value="1"/>
</dbReference>
<protein>
    <recommendedName>
        <fullName evidence="1">diguanylate cyclase</fullName>
        <ecNumber evidence="1">2.7.7.65</ecNumber>
    </recommendedName>
</protein>
<proteinExistence type="predicted"/>
<dbReference type="InterPro" id="IPR050469">
    <property type="entry name" value="Diguanylate_Cyclase"/>
</dbReference>
<evidence type="ECO:0000256" key="2">
    <source>
        <dbReference type="ARBA" id="ARBA00034247"/>
    </source>
</evidence>
<dbReference type="PANTHER" id="PTHR45138:SF9">
    <property type="entry name" value="DIGUANYLATE CYCLASE DGCM-RELATED"/>
    <property type="match status" value="1"/>
</dbReference>
<dbReference type="Gene3D" id="3.30.70.270">
    <property type="match status" value="1"/>
</dbReference>
<dbReference type="Pfam" id="PF00990">
    <property type="entry name" value="GGDEF"/>
    <property type="match status" value="1"/>
</dbReference>
<evidence type="ECO:0000259" key="3">
    <source>
        <dbReference type="PROSITE" id="PS50887"/>
    </source>
</evidence>
<dbReference type="Proteomes" id="UP000242219">
    <property type="component" value="Unassembled WGS sequence"/>
</dbReference>